<name>A0A6J5GAN6_9BURK</name>
<evidence type="ECO:0000313" key="1">
    <source>
        <dbReference type="EMBL" id="CAB3796486.1"/>
    </source>
</evidence>
<sequence length="453" mass="50160">MDKHGLVFLDETWLGIKVKHRFACVHGHDTHISARNLIRQREIGCRECARIVANGRMHTQAAASGSTVLDRSWRGTAARYRLRCAAGHTWSCLGQSLLRGARCNVCAAMTGAQRGVPLSDGLERLRAIAARHGGACLSTDYAGSSAFYRFRCAQGHEWQTRGSVVLYHNSWCKSCARKRARLLPDGLARLQAAAAVHGGRCLSESFRGTAARHTFECAAGHVWEGYAGSVLYSGGWCRRCGRDGQRSADGLARLQETARQHGGQCLAGRYDGRVARYRFRCVEGHIWETTGQIVLRGAWCPACAASTAGQSLLHAHGLAMLRERATARGGVCLEETYLGTARGHRFRCSEGHEWTAKGSAILAGRWCWMCAVEAQRCTIDDARRVAHERGGECLSSHYANARSHLTWQCHRGHVWQANFDNVRNKGRWCPDCKNLNQISNRRSKAHVKLMPKN</sequence>
<protein>
    <recommendedName>
        <fullName evidence="3">Zinc-ribbon domain-containing protein</fullName>
    </recommendedName>
</protein>
<evidence type="ECO:0000313" key="2">
    <source>
        <dbReference type="Proteomes" id="UP000494119"/>
    </source>
</evidence>
<keyword evidence="2" id="KW-1185">Reference proteome</keyword>
<dbReference type="AlphaFoldDB" id="A0A6J5GAN6"/>
<proteinExistence type="predicted"/>
<dbReference type="EMBL" id="CADIKL010000023">
    <property type="protein sequence ID" value="CAB3796486.1"/>
    <property type="molecule type" value="Genomic_DNA"/>
</dbReference>
<dbReference type="RefSeq" id="WP_175196632.1">
    <property type="nucleotide sequence ID" value="NZ_CADIKL010000023.1"/>
</dbReference>
<evidence type="ECO:0008006" key="3">
    <source>
        <dbReference type="Google" id="ProtNLM"/>
    </source>
</evidence>
<organism evidence="1 2">
    <name type="scientific">Paraburkholderia caffeinitolerans</name>
    <dbReference type="NCBI Taxonomy" id="1723730"/>
    <lineage>
        <taxon>Bacteria</taxon>
        <taxon>Pseudomonadati</taxon>
        <taxon>Pseudomonadota</taxon>
        <taxon>Betaproteobacteria</taxon>
        <taxon>Burkholderiales</taxon>
        <taxon>Burkholderiaceae</taxon>
        <taxon>Paraburkholderia</taxon>
    </lineage>
</organism>
<gene>
    <name evidence="1" type="ORF">LMG28688_04317</name>
</gene>
<dbReference type="Proteomes" id="UP000494119">
    <property type="component" value="Unassembled WGS sequence"/>
</dbReference>
<accession>A0A6J5GAN6</accession>
<reference evidence="1 2" key="1">
    <citation type="submission" date="2020-04" db="EMBL/GenBank/DDBJ databases">
        <authorList>
            <person name="De Canck E."/>
        </authorList>
    </citation>
    <scope>NUCLEOTIDE SEQUENCE [LARGE SCALE GENOMIC DNA]</scope>
    <source>
        <strain evidence="1 2">LMG 28688</strain>
    </source>
</reference>